<dbReference type="InterPro" id="IPR023019">
    <property type="entry name" value="His_synth_HisIE"/>
</dbReference>
<dbReference type="NCBIfam" id="TIGR03188">
    <property type="entry name" value="histidine_hisI"/>
    <property type="match status" value="1"/>
</dbReference>
<dbReference type="Pfam" id="PF01503">
    <property type="entry name" value="PRA-PH"/>
    <property type="match status" value="1"/>
</dbReference>
<evidence type="ECO:0000313" key="18">
    <source>
        <dbReference type="EMBL" id="GAM80461.1"/>
    </source>
</evidence>
<evidence type="ECO:0000256" key="2">
    <source>
        <dbReference type="ARBA" id="ARBA00001460"/>
    </source>
</evidence>
<dbReference type="HAMAP" id="MF_01021">
    <property type="entry name" value="HisI"/>
    <property type="match status" value="1"/>
</dbReference>
<name>A0A0A7SZW4_LACLL</name>
<evidence type="ECO:0000313" key="19">
    <source>
        <dbReference type="Proteomes" id="UP000031847"/>
    </source>
</evidence>
<evidence type="ECO:0000256" key="4">
    <source>
        <dbReference type="ARBA" id="ARBA00005169"/>
    </source>
</evidence>
<dbReference type="GO" id="GO:0000105">
    <property type="term" value="P:L-histidine biosynthetic process"/>
    <property type="evidence" value="ECO:0007669"/>
    <property type="project" value="UniProtKB-UniRule"/>
</dbReference>
<dbReference type="InterPro" id="IPR026660">
    <property type="entry name" value="PRA-CH"/>
</dbReference>
<dbReference type="NCBIfam" id="NF000768">
    <property type="entry name" value="PRK00051.1"/>
    <property type="match status" value="1"/>
</dbReference>
<keyword evidence="13 15" id="KW-0368">Histidine biosynthesis</keyword>
<evidence type="ECO:0000313" key="17">
    <source>
        <dbReference type="EMBL" id="ARE13433.1"/>
    </source>
</evidence>
<keyword evidence="12 15" id="KW-0067">ATP-binding</keyword>
<evidence type="ECO:0000256" key="3">
    <source>
        <dbReference type="ARBA" id="ARBA00004496"/>
    </source>
</evidence>
<dbReference type="EMBL" id="BBSI01000023">
    <property type="protein sequence ID" value="GAM80461.1"/>
    <property type="molecule type" value="Genomic_DNA"/>
</dbReference>
<dbReference type="Pfam" id="PF01502">
    <property type="entry name" value="PRA-CH"/>
    <property type="match status" value="1"/>
</dbReference>
<dbReference type="UniPathway" id="UPA00031">
    <property type="reaction ID" value="UER00007"/>
</dbReference>
<comment type="similarity">
    <text evidence="6 15">In the C-terminal section; belongs to the PRA-PH family.</text>
</comment>
<feature type="domain" description="Phosphoribosyl-AMP cyclohydrolase" evidence="16">
    <location>
        <begin position="25"/>
        <end position="98"/>
    </location>
</feature>
<reference evidence="17 20" key="2">
    <citation type="journal article" date="2017" name="BMC Genomics">
        <title>Comparative and functional genomics of the Lactococcus lactis taxon; insights into evolution and niche adaptation.</title>
        <authorList>
            <person name="Kelleher P."/>
            <person name="Bottacini F."/>
            <person name="Mahony J."/>
            <person name="Kilcawley K.N."/>
            <person name="van Sinderen D."/>
        </authorList>
    </citation>
    <scope>NUCLEOTIDE SEQUENCE [LARGE SCALE GENOMIC DNA]</scope>
    <source>
        <strain evidence="17 20">UC11</strain>
    </source>
</reference>
<dbReference type="InterPro" id="IPR008179">
    <property type="entry name" value="HisE"/>
</dbReference>
<keyword evidence="9 15" id="KW-0028">Amino-acid biosynthesis</keyword>
<keyword evidence="10 15" id="KW-0547">Nucleotide-binding</keyword>
<evidence type="ECO:0000256" key="5">
    <source>
        <dbReference type="ARBA" id="ARBA00005204"/>
    </source>
</evidence>
<dbReference type="InterPro" id="IPR038019">
    <property type="entry name" value="PRib_AMP_CycHydrolase_sf"/>
</dbReference>
<dbReference type="EC" id="3.6.1.31" evidence="15"/>
<dbReference type="InterPro" id="IPR002496">
    <property type="entry name" value="PRib_AMP_CycHydrolase_dom"/>
</dbReference>
<evidence type="ECO:0000256" key="13">
    <source>
        <dbReference type="ARBA" id="ARBA00023102"/>
    </source>
</evidence>
<evidence type="ECO:0000256" key="12">
    <source>
        <dbReference type="ARBA" id="ARBA00022840"/>
    </source>
</evidence>
<evidence type="ECO:0000256" key="7">
    <source>
        <dbReference type="ARBA" id="ARBA00008299"/>
    </source>
</evidence>
<dbReference type="PATRIC" id="fig|1360.107.peg.129"/>
<evidence type="ECO:0000313" key="20">
    <source>
        <dbReference type="Proteomes" id="UP000192067"/>
    </source>
</evidence>
<dbReference type="GO" id="GO:0005524">
    <property type="term" value="F:ATP binding"/>
    <property type="evidence" value="ECO:0007669"/>
    <property type="project" value="UniProtKB-KW"/>
</dbReference>
<feature type="region of interest" description="Phosphoribosyl-AMP cyclohydrolase" evidence="15">
    <location>
        <begin position="1"/>
        <end position="109"/>
    </location>
</feature>
<proteinExistence type="inferred from homology"/>
<dbReference type="EMBL" id="CP015904">
    <property type="protein sequence ID" value="ARE13433.1"/>
    <property type="molecule type" value="Genomic_DNA"/>
</dbReference>
<evidence type="ECO:0000256" key="15">
    <source>
        <dbReference type="HAMAP-Rule" id="MF_01019"/>
    </source>
</evidence>
<dbReference type="GO" id="GO:0005737">
    <property type="term" value="C:cytoplasm"/>
    <property type="evidence" value="ECO:0007669"/>
    <property type="project" value="UniProtKB-SubCell"/>
</dbReference>
<comment type="catalytic activity">
    <reaction evidence="1 15">
        <text>1-(5-phospho-beta-D-ribosyl)-5'-AMP + H2O = 1-(5-phospho-beta-D-ribosyl)-5-[(5-phospho-beta-D-ribosylamino)methylideneamino]imidazole-4-carboxamide</text>
        <dbReference type="Rhea" id="RHEA:20049"/>
        <dbReference type="ChEBI" id="CHEBI:15377"/>
        <dbReference type="ChEBI" id="CHEBI:58435"/>
        <dbReference type="ChEBI" id="CHEBI:59457"/>
        <dbReference type="EC" id="3.5.4.19"/>
    </reaction>
</comment>
<dbReference type="InterPro" id="IPR021130">
    <property type="entry name" value="PRib-ATP_PPHydrolase-like"/>
</dbReference>
<reference evidence="18 19" key="1">
    <citation type="submission" date="2015-01" db="EMBL/GenBank/DDBJ databases">
        <title>Lactococcus lactis subsp.lactis JCM 5805 whole genome shotgun sequence.</title>
        <authorList>
            <person name="Fujii T."/>
            <person name="Tomita Y."/>
            <person name="Ikushima S."/>
            <person name="Fujiwara D."/>
        </authorList>
    </citation>
    <scope>NUCLEOTIDE SEQUENCE [LARGE SCALE GENOMIC DNA]</scope>
    <source>
        <strain evidence="18 19">JCM 5805</strain>
    </source>
</reference>
<sequence>MRPDFHKQELIPVIVQDYQTNQVLMLAYTNEVAFEKMLETGETWFWSRSRQKLWHKGEESGHFQKIKGMRLDCDQDTLLVFVEQIGNACHTGAYSCFYDELIPFDDSDIFRELEKQIVDRKLHPVEKSYTNYLLGEGIDKVLKKVGEEASEVIIASKNSDKGELLGEIDDLLYHLFVLMNQQGISLEEVRQKAKERHQLEGNKKEFHTRTAD</sequence>
<dbReference type="HAMAP" id="MF_01020">
    <property type="entry name" value="HisE"/>
    <property type="match status" value="1"/>
</dbReference>
<dbReference type="Proteomes" id="UP000031847">
    <property type="component" value="Unassembled WGS sequence"/>
</dbReference>
<comment type="subcellular location">
    <subcellularLocation>
        <location evidence="3 15">Cytoplasm</location>
    </subcellularLocation>
</comment>
<dbReference type="FunFam" id="3.10.20.810:FF:000001">
    <property type="entry name" value="Histidine biosynthesis bifunctional protein HisIE"/>
    <property type="match status" value="1"/>
</dbReference>
<evidence type="ECO:0000256" key="11">
    <source>
        <dbReference type="ARBA" id="ARBA00022801"/>
    </source>
</evidence>
<organism evidence="18 19">
    <name type="scientific">Lactococcus lactis subsp. lactis</name>
    <name type="common">Streptococcus lactis</name>
    <dbReference type="NCBI Taxonomy" id="1360"/>
    <lineage>
        <taxon>Bacteria</taxon>
        <taxon>Bacillati</taxon>
        <taxon>Bacillota</taxon>
        <taxon>Bacilli</taxon>
        <taxon>Lactobacillales</taxon>
        <taxon>Streptococcaceae</taxon>
        <taxon>Lactococcus</taxon>
    </lineage>
</organism>
<evidence type="ECO:0000256" key="14">
    <source>
        <dbReference type="ARBA" id="ARBA00023268"/>
    </source>
</evidence>
<keyword evidence="8 15" id="KW-0963">Cytoplasm</keyword>
<evidence type="ECO:0000256" key="10">
    <source>
        <dbReference type="ARBA" id="ARBA00022741"/>
    </source>
</evidence>
<evidence type="ECO:0000256" key="9">
    <source>
        <dbReference type="ARBA" id="ARBA00022605"/>
    </source>
</evidence>
<dbReference type="PANTHER" id="PTHR42945">
    <property type="entry name" value="HISTIDINE BIOSYNTHESIS BIFUNCTIONAL PROTEIN"/>
    <property type="match status" value="1"/>
</dbReference>
<dbReference type="GO" id="GO:0004636">
    <property type="term" value="F:phosphoribosyl-ATP diphosphatase activity"/>
    <property type="evidence" value="ECO:0007669"/>
    <property type="project" value="UniProtKB-UniRule"/>
</dbReference>
<evidence type="ECO:0000256" key="1">
    <source>
        <dbReference type="ARBA" id="ARBA00000024"/>
    </source>
</evidence>
<dbReference type="CDD" id="cd11534">
    <property type="entry name" value="NTP-PPase_HisIE_like"/>
    <property type="match status" value="1"/>
</dbReference>
<dbReference type="PANTHER" id="PTHR42945:SF9">
    <property type="entry name" value="HISTIDINE BIOSYNTHESIS BIFUNCTIONAL PROTEIN HISIE"/>
    <property type="match status" value="1"/>
</dbReference>
<dbReference type="Proteomes" id="UP000192067">
    <property type="component" value="Chromosome"/>
</dbReference>
<feature type="region of interest" description="Phosphoribosyl-ATP pyrophosphohydrolase" evidence="15">
    <location>
        <begin position="110"/>
        <end position="212"/>
    </location>
</feature>
<dbReference type="EC" id="3.5.4.19" evidence="15"/>
<dbReference type="Gene3D" id="3.10.20.810">
    <property type="entry name" value="Phosphoribosyl-AMP cyclohydrolase"/>
    <property type="match status" value="1"/>
</dbReference>
<dbReference type="HAMAP" id="MF_01019">
    <property type="entry name" value="HisIE"/>
    <property type="match status" value="1"/>
</dbReference>
<dbReference type="Gene3D" id="1.10.287.1080">
    <property type="entry name" value="MazG-like"/>
    <property type="match status" value="1"/>
</dbReference>
<comment type="pathway">
    <text evidence="5 15">Amino-acid biosynthesis; L-histidine biosynthesis; L-histidine from 5-phospho-alpha-D-ribose 1-diphosphate: step 2/9.</text>
</comment>
<dbReference type="RefSeq" id="WP_023189269.1">
    <property type="nucleotide sequence ID" value="NZ_BAABQR010000002.1"/>
</dbReference>
<gene>
    <name evidence="15" type="primary">hisI</name>
    <name evidence="15" type="synonym">hisIE</name>
    <name evidence="18" type="ORF">JCM5805K_1572</name>
    <name evidence="17" type="ORF">LLUC11_1100</name>
</gene>
<comment type="catalytic activity">
    <reaction evidence="2 15">
        <text>1-(5-phospho-beta-D-ribosyl)-ATP + H2O = 1-(5-phospho-beta-D-ribosyl)-5'-AMP + diphosphate + H(+)</text>
        <dbReference type="Rhea" id="RHEA:22828"/>
        <dbReference type="ChEBI" id="CHEBI:15377"/>
        <dbReference type="ChEBI" id="CHEBI:15378"/>
        <dbReference type="ChEBI" id="CHEBI:33019"/>
        <dbReference type="ChEBI" id="CHEBI:59457"/>
        <dbReference type="ChEBI" id="CHEBI:73183"/>
        <dbReference type="EC" id="3.6.1.31"/>
    </reaction>
</comment>
<accession>A0A0A7SZW4</accession>
<evidence type="ECO:0000256" key="8">
    <source>
        <dbReference type="ARBA" id="ARBA00022490"/>
    </source>
</evidence>
<dbReference type="GO" id="GO:0004635">
    <property type="term" value="F:phosphoribosyl-AMP cyclohydrolase activity"/>
    <property type="evidence" value="ECO:0007669"/>
    <property type="project" value="UniProtKB-UniRule"/>
</dbReference>
<comment type="pathway">
    <text evidence="4 15">Amino-acid biosynthesis; L-histidine biosynthesis; L-histidine from 5-phospho-alpha-D-ribose 1-diphosphate: step 3/9.</text>
</comment>
<evidence type="ECO:0000259" key="16">
    <source>
        <dbReference type="Pfam" id="PF01502"/>
    </source>
</evidence>
<dbReference type="NCBIfam" id="NF002747">
    <property type="entry name" value="PRK02759.1"/>
    <property type="match status" value="1"/>
</dbReference>
<keyword evidence="14 15" id="KW-0511">Multifunctional enzyme</keyword>
<protein>
    <recommendedName>
        <fullName evidence="15">Histidine biosynthesis bifunctional protein HisIE</fullName>
    </recommendedName>
    <domain>
        <recommendedName>
            <fullName evidence="15">Phosphoribosyl-AMP cyclohydrolase</fullName>
            <shortName evidence="15">PRA-CH</shortName>
            <ecNumber evidence="15">3.5.4.19</ecNumber>
        </recommendedName>
    </domain>
    <domain>
        <recommendedName>
            <fullName evidence="15">Phosphoribosyl-ATP pyrophosphatase</fullName>
            <shortName evidence="15">PRA-PH</shortName>
            <ecNumber evidence="15">3.6.1.31</ecNumber>
        </recommendedName>
    </domain>
</protein>
<dbReference type="SUPFAM" id="SSF141734">
    <property type="entry name" value="HisI-like"/>
    <property type="match status" value="1"/>
</dbReference>
<evidence type="ECO:0000256" key="6">
    <source>
        <dbReference type="ARBA" id="ARBA00007731"/>
    </source>
</evidence>
<comment type="similarity">
    <text evidence="7 15">In the N-terminal section; belongs to the PRA-CH family.</text>
</comment>
<dbReference type="AlphaFoldDB" id="A0A0A7SZW4"/>
<keyword evidence="11 15" id="KW-0378">Hydrolase</keyword>
<dbReference type="SUPFAM" id="SSF101386">
    <property type="entry name" value="all-alpha NTP pyrophosphatases"/>
    <property type="match status" value="1"/>
</dbReference>